<feature type="region of interest" description="Disordered" evidence="1">
    <location>
        <begin position="326"/>
        <end position="346"/>
    </location>
</feature>
<sequence length="346" mass="40265">MAAGENLHFNRILFQYDLVPLRMDPLGNVIKVETANGTFALKQKKLTDRQIRHLHKAYSLAGRLIIDAVGPLPSKYGDLVVRGEENSYYLMPWFEETVPDSDLSERYRHLFVRSAQLHRQTLQEEKDASDLFATAAQMVGARQIEWERFLNRAEHRVYPSPFEQCILSFTADGLNNMQRAFAYFSKGQEKNEDGSGKKLRRALCHGRLSPLHLLIEGEKSFLCNFEESEEDFFIIETAALFEQASVMLSPAGESWNRLLHSYFSECPLNEEESEFLFHLLLCPKAPLDLIGEYEENRGHSEQWYTKRWMRLSRAYTEMTGQLQQLLDQKKKKEEEAKKEEEQVKNE</sequence>
<reference evidence="2" key="1">
    <citation type="journal article" date="2014" name="Int. J. Syst. Evol. Microbiol.">
        <title>Complete genome sequence of Corynebacterium casei LMG S-19264T (=DSM 44701T), isolated from a smear-ripened cheese.</title>
        <authorList>
            <consortium name="US DOE Joint Genome Institute (JGI-PGF)"/>
            <person name="Walter F."/>
            <person name="Albersmeier A."/>
            <person name="Kalinowski J."/>
            <person name="Ruckert C."/>
        </authorList>
    </citation>
    <scope>NUCLEOTIDE SEQUENCE</scope>
    <source>
        <strain evidence="2">JCM 15325</strain>
    </source>
</reference>
<dbReference type="EMBL" id="BMOK01000001">
    <property type="protein sequence ID" value="GGL41316.1"/>
    <property type="molecule type" value="Genomic_DNA"/>
</dbReference>
<dbReference type="InterPro" id="IPR047175">
    <property type="entry name" value="CotS-like"/>
</dbReference>
<dbReference type="GO" id="GO:0042601">
    <property type="term" value="C:endospore-forming forespore"/>
    <property type="evidence" value="ECO:0007669"/>
    <property type="project" value="TreeGrafter"/>
</dbReference>
<dbReference type="PANTHER" id="PTHR39179:SF3">
    <property type="entry name" value="COTS-RELATED PROTEIN"/>
    <property type="match status" value="1"/>
</dbReference>
<organism evidence="2 3">
    <name type="scientific">Sporolactobacillus putidus</name>
    <dbReference type="NCBI Taxonomy" id="492735"/>
    <lineage>
        <taxon>Bacteria</taxon>
        <taxon>Bacillati</taxon>
        <taxon>Bacillota</taxon>
        <taxon>Bacilli</taxon>
        <taxon>Bacillales</taxon>
        <taxon>Sporolactobacillaceae</taxon>
        <taxon>Sporolactobacillus</taxon>
    </lineage>
</organism>
<keyword evidence="2" id="KW-0167">Capsid protein</keyword>
<dbReference type="PANTHER" id="PTHR39179">
    <property type="entry name" value="SPORE COAT PROTEIN I"/>
    <property type="match status" value="1"/>
</dbReference>
<dbReference type="Gene3D" id="3.90.1200.10">
    <property type="match status" value="1"/>
</dbReference>
<keyword evidence="2" id="KW-0946">Virion</keyword>
<keyword evidence="3" id="KW-1185">Reference proteome</keyword>
<comment type="caution">
    <text evidence="2">The sequence shown here is derived from an EMBL/GenBank/DDBJ whole genome shotgun (WGS) entry which is preliminary data.</text>
</comment>
<dbReference type="SUPFAM" id="SSF56112">
    <property type="entry name" value="Protein kinase-like (PK-like)"/>
    <property type="match status" value="1"/>
</dbReference>
<dbReference type="RefSeq" id="WP_188800840.1">
    <property type="nucleotide sequence ID" value="NZ_BMOK01000001.1"/>
</dbReference>
<dbReference type="Proteomes" id="UP000654670">
    <property type="component" value="Unassembled WGS sequence"/>
</dbReference>
<dbReference type="AlphaFoldDB" id="A0A917VZ25"/>
<gene>
    <name evidence="2" type="ORF">GCM10007968_01490</name>
</gene>
<evidence type="ECO:0000256" key="1">
    <source>
        <dbReference type="SAM" id="MobiDB-lite"/>
    </source>
</evidence>
<evidence type="ECO:0000313" key="2">
    <source>
        <dbReference type="EMBL" id="GGL41316.1"/>
    </source>
</evidence>
<name>A0A917VZ25_9BACL</name>
<dbReference type="InterPro" id="IPR011009">
    <property type="entry name" value="Kinase-like_dom_sf"/>
</dbReference>
<evidence type="ECO:0000313" key="3">
    <source>
        <dbReference type="Proteomes" id="UP000654670"/>
    </source>
</evidence>
<feature type="compositionally biased region" description="Basic and acidic residues" evidence="1">
    <location>
        <begin position="327"/>
        <end position="346"/>
    </location>
</feature>
<protein>
    <submittedName>
        <fullName evidence="2">Spore coat protein YsxE</fullName>
    </submittedName>
</protein>
<dbReference type="Gene3D" id="3.30.200.20">
    <property type="entry name" value="Phosphorylase Kinase, domain 1"/>
    <property type="match status" value="1"/>
</dbReference>
<proteinExistence type="predicted"/>
<reference evidence="2" key="2">
    <citation type="submission" date="2020-09" db="EMBL/GenBank/DDBJ databases">
        <authorList>
            <person name="Sun Q."/>
            <person name="Ohkuma M."/>
        </authorList>
    </citation>
    <scope>NUCLEOTIDE SEQUENCE</scope>
    <source>
        <strain evidence="2">JCM 15325</strain>
    </source>
</reference>
<accession>A0A917VZ25</accession>